<dbReference type="Gene3D" id="3.30.700.10">
    <property type="entry name" value="Glycoprotein, Type 4 Pilin"/>
    <property type="match status" value="1"/>
</dbReference>
<feature type="transmembrane region" description="Helical" evidence="1">
    <location>
        <begin position="12"/>
        <end position="33"/>
    </location>
</feature>
<dbReference type="PROSITE" id="PS00409">
    <property type="entry name" value="PROKAR_NTER_METHYL"/>
    <property type="match status" value="1"/>
</dbReference>
<dbReference type="Proteomes" id="UP000033854">
    <property type="component" value="Unassembled WGS sequence"/>
</dbReference>
<keyword evidence="1" id="KW-0472">Membrane</keyword>
<evidence type="ECO:0008006" key="4">
    <source>
        <dbReference type="Google" id="ProtNLM"/>
    </source>
</evidence>
<protein>
    <recommendedName>
        <fullName evidence="4">Prepilin-type N-terminal cleavage/methylation domain-containing protein</fullName>
    </recommendedName>
</protein>
<organism evidence="2 3">
    <name type="scientific">Candidatus Collierbacteria bacterium GW2011_GWA2_42_17</name>
    <dbReference type="NCBI Taxonomy" id="1618378"/>
    <lineage>
        <taxon>Bacteria</taxon>
        <taxon>Candidatus Collieribacteriota</taxon>
    </lineage>
</organism>
<reference evidence="2 3" key="1">
    <citation type="journal article" date="2015" name="Nature">
        <title>rRNA introns, odd ribosomes, and small enigmatic genomes across a large radiation of phyla.</title>
        <authorList>
            <person name="Brown C.T."/>
            <person name="Hug L.A."/>
            <person name="Thomas B.C."/>
            <person name="Sharon I."/>
            <person name="Castelle C.J."/>
            <person name="Singh A."/>
            <person name="Wilkins M.J."/>
            <person name="Williams K.H."/>
            <person name="Banfield J.F."/>
        </authorList>
    </citation>
    <scope>NUCLEOTIDE SEQUENCE [LARGE SCALE GENOMIC DNA]</scope>
</reference>
<dbReference type="InterPro" id="IPR045584">
    <property type="entry name" value="Pilin-like"/>
</dbReference>
<accession>A0A0G1B9X1</accession>
<dbReference type="NCBIfam" id="TIGR02532">
    <property type="entry name" value="IV_pilin_GFxxxE"/>
    <property type="match status" value="1"/>
</dbReference>
<comment type="caution">
    <text evidence="2">The sequence shown here is derived from an EMBL/GenBank/DDBJ whole genome shotgun (WGS) entry which is preliminary data.</text>
</comment>
<dbReference type="EMBL" id="LCDA01000002">
    <property type="protein sequence ID" value="KKS43111.1"/>
    <property type="molecule type" value="Genomic_DNA"/>
</dbReference>
<name>A0A0G1B9X1_9BACT</name>
<keyword evidence="1" id="KW-1133">Transmembrane helix</keyword>
<proteinExistence type="predicted"/>
<dbReference type="Pfam" id="PF07963">
    <property type="entry name" value="N_methyl"/>
    <property type="match status" value="1"/>
</dbReference>
<keyword evidence="1" id="KW-0812">Transmembrane</keyword>
<dbReference type="AlphaFoldDB" id="A0A0G1B9X1"/>
<dbReference type="InterPro" id="IPR012902">
    <property type="entry name" value="N_methyl_site"/>
</dbReference>
<evidence type="ECO:0000256" key="1">
    <source>
        <dbReference type="SAM" id="Phobius"/>
    </source>
</evidence>
<sequence>MRIIKHSGFTLIELIVVIAIIILMSGMSIAAYFRFSQRQAAMNDARNFATEMRKVQAMAKNLVYPAGCGSKLERYRLKADCAGEGCVTMTTSAFCNGVEILVKANEEVLTKVFFTDTVDIYFGAGTGAISQVGEFPIQNSNDPYTVVVKTDANGNISTKEYETYP</sequence>
<evidence type="ECO:0000313" key="2">
    <source>
        <dbReference type="EMBL" id="KKS43111.1"/>
    </source>
</evidence>
<gene>
    <name evidence="2" type="ORF">UV06_C0002G0013</name>
</gene>
<dbReference type="SUPFAM" id="SSF54523">
    <property type="entry name" value="Pili subunits"/>
    <property type="match status" value="1"/>
</dbReference>
<evidence type="ECO:0000313" key="3">
    <source>
        <dbReference type="Proteomes" id="UP000033854"/>
    </source>
</evidence>